<reference evidence="1 2" key="1">
    <citation type="journal article" date="2020" name="Microb. Genom.">
        <title>Genetic diversity of clinical and environmental Mucorales isolates obtained from an investigation of mucormycosis cases among solid organ transplant recipients.</title>
        <authorList>
            <person name="Nguyen M.H."/>
            <person name="Kaul D."/>
            <person name="Muto C."/>
            <person name="Cheng S.J."/>
            <person name="Richter R.A."/>
            <person name="Bruno V.M."/>
            <person name="Liu G."/>
            <person name="Beyhan S."/>
            <person name="Sundermann A.J."/>
            <person name="Mounaud S."/>
            <person name="Pasculle A.W."/>
            <person name="Nierman W.C."/>
            <person name="Driscoll E."/>
            <person name="Cumbie R."/>
            <person name="Clancy C.J."/>
            <person name="Dupont C.L."/>
        </authorList>
    </citation>
    <scope>NUCLEOTIDE SEQUENCE [LARGE SCALE GENOMIC DNA]</scope>
    <source>
        <strain evidence="1 2">GL24</strain>
    </source>
</reference>
<evidence type="ECO:0000313" key="2">
    <source>
        <dbReference type="Proteomes" id="UP000740926"/>
    </source>
</evidence>
<evidence type="ECO:0000313" key="1">
    <source>
        <dbReference type="EMBL" id="KAG1530228.1"/>
    </source>
</evidence>
<sequence length="117" mass="12342">MTCASWARAASSQNTAGVLLRRARSTASFTQSWIGASLVWHMRQMSPASTACSNTTLPASSVTLTTPSAAIWKVLSCEPYSSAFCAIRPTFGTEPMVAGSKAPCALQSSMTAWYTPA</sequence>
<accession>A0A9P6XPX3</accession>
<dbReference type="EMBL" id="JAANIU010012914">
    <property type="protein sequence ID" value="KAG1530228.1"/>
    <property type="molecule type" value="Genomic_DNA"/>
</dbReference>
<dbReference type="AlphaFoldDB" id="A0A9P6XPX3"/>
<comment type="caution">
    <text evidence="1">The sequence shown here is derived from an EMBL/GenBank/DDBJ whole genome shotgun (WGS) entry which is preliminary data.</text>
</comment>
<proteinExistence type="predicted"/>
<dbReference type="Proteomes" id="UP000740926">
    <property type="component" value="Unassembled WGS sequence"/>
</dbReference>
<organism evidence="1 2">
    <name type="scientific">Rhizopus delemar</name>
    <dbReference type="NCBI Taxonomy" id="936053"/>
    <lineage>
        <taxon>Eukaryota</taxon>
        <taxon>Fungi</taxon>
        <taxon>Fungi incertae sedis</taxon>
        <taxon>Mucoromycota</taxon>
        <taxon>Mucoromycotina</taxon>
        <taxon>Mucoromycetes</taxon>
        <taxon>Mucorales</taxon>
        <taxon>Mucorineae</taxon>
        <taxon>Rhizopodaceae</taxon>
        <taxon>Rhizopus</taxon>
    </lineage>
</organism>
<name>A0A9P6XPX3_9FUNG</name>
<protein>
    <submittedName>
        <fullName evidence="1">Uncharacterized protein</fullName>
    </submittedName>
</protein>
<gene>
    <name evidence="1" type="ORF">G6F50_017461</name>
</gene>
<keyword evidence="2" id="KW-1185">Reference proteome</keyword>